<evidence type="ECO:0000313" key="2">
    <source>
        <dbReference type="EMBL" id="JAT14287.1"/>
    </source>
</evidence>
<dbReference type="InterPro" id="IPR008974">
    <property type="entry name" value="TRAF-like"/>
</dbReference>
<dbReference type="PANTHER" id="PTHR45774">
    <property type="entry name" value="BTB/POZ DOMAIN-CONTAINING"/>
    <property type="match status" value="1"/>
</dbReference>
<proteinExistence type="predicted"/>
<dbReference type="Pfam" id="PF22486">
    <property type="entry name" value="MATH_2"/>
    <property type="match status" value="1"/>
</dbReference>
<dbReference type="PANTHER" id="PTHR45774:SF3">
    <property type="entry name" value="BTB (POZ) DOMAIN-CONTAINING 2B-RELATED"/>
    <property type="match status" value="1"/>
</dbReference>
<dbReference type="Gene3D" id="3.30.710.10">
    <property type="entry name" value="Potassium Channel Kv1.1, Chain A"/>
    <property type="match status" value="1"/>
</dbReference>
<protein>
    <recommendedName>
        <fullName evidence="1">MATH domain-containing protein</fullName>
    </recommendedName>
</protein>
<evidence type="ECO:0000259" key="1">
    <source>
        <dbReference type="PROSITE" id="PS50144"/>
    </source>
</evidence>
<gene>
    <name evidence="2" type="ORF">g.31707</name>
    <name evidence="3" type="ORF">g.31708</name>
</gene>
<dbReference type="Pfam" id="PF00651">
    <property type="entry name" value="BTB"/>
    <property type="match status" value="1"/>
</dbReference>
<dbReference type="SUPFAM" id="SSF54695">
    <property type="entry name" value="POZ domain"/>
    <property type="match status" value="1"/>
</dbReference>
<dbReference type="PROSITE" id="PS50144">
    <property type="entry name" value="MATH"/>
    <property type="match status" value="1"/>
</dbReference>
<sequence length="405" mass="45983">MDVDDELPPHVKYWLTTTSKNDCFFVLGSESGLIQRIGAFKIILFAFSEPLQNMLANSQLAEKGDIRIVDVEPGTFWTFLKCVYGGSEIVMPKLSFQESVNLLYVLEKYLVTEIKPKVVSHILQALSMTFDNIFCAISNPVCFQIEELEKAIMKIVYCNGNTMLDSKKLLLLSSEALLQIVKVAYLNTSESNVWNGVVKWAKHTTQSSDGEILRKQILPHLKFVRICTFSCEEFCKNVVPTGILTNEEVVEVCKYFSSGNAPKLEQVCNSTVSRFMTKTATQNTLYHIVNNIEDLREQKSSAVMFHNYSWNILLKKTEKSLSLYLQCGGNSKDSSWKIPIVADLVLLNQEDKPNLCRHVEKTLCTTENDWGYCYFCSWSQLMDVSNGFVKHGTIIVMVQMKVDSK</sequence>
<accession>A0A1B6LK00</accession>
<dbReference type="SMART" id="SM00061">
    <property type="entry name" value="MATH"/>
    <property type="match status" value="1"/>
</dbReference>
<dbReference type="InterPro" id="IPR002083">
    <property type="entry name" value="MATH/TRAF_dom"/>
</dbReference>
<dbReference type="SUPFAM" id="SSF49599">
    <property type="entry name" value="TRAF domain-like"/>
    <property type="match status" value="1"/>
</dbReference>
<dbReference type="AlphaFoldDB" id="A0A1B6LK00"/>
<dbReference type="EMBL" id="GEBQ01025690">
    <property type="protein sequence ID" value="JAT14287.1"/>
    <property type="molecule type" value="Transcribed_RNA"/>
</dbReference>
<dbReference type="InterPro" id="IPR011705">
    <property type="entry name" value="BACK"/>
</dbReference>
<organism evidence="3">
    <name type="scientific">Graphocephala atropunctata</name>
    <dbReference type="NCBI Taxonomy" id="36148"/>
    <lineage>
        <taxon>Eukaryota</taxon>
        <taxon>Metazoa</taxon>
        <taxon>Ecdysozoa</taxon>
        <taxon>Arthropoda</taxon>
        <taxon>Hexapoda</taxon>
        <taxon>Insecta</taxon>
        <taxon>Pterygota</taxon>
        <taxon>Neoptera</taxon>
        <taxon>Paraneoptera</taxon>
        <taxon>Hemiptera</taxon>
        <taxon>Auchenorrhyncha</taxon>
        <taxon>Membracoidea</taxon>
        <taxon>Cicadellidae</taxon>
        <taxon>Cicadellinae</taxon>
        <taxon>Cicadellini</taxon>
        <taxon>Graphocephala</taxon>
    </lineage>
</organism>
<dbReference type="Gene3D" id="2.60.210.10">
    <property type="entry name" value="Apoptosis, Tumor Necrosis Factor Receptor Associated Protein 2, Chain A"/>
    <property type="match status" value="1"/>
</dbReference>
<dbReference type="Pfam" id="PF07707">
    <property type="entry name" value="BACK"/>
    <property type="match status" value="1"/>
</dbReference>
<dbReference type="EMBL" id="GEBQ01016033">
    <property type="protein sequence ID" value="JAT23944.1"/>
    <property type="molecule type" value="Transcribed_RNA"/>
</dbReference>
<evidence type="ECO:0000313" key="3">
    <source>
        <dbReference type="EMBL" id="JAT23944.1"/>
    </source>
</evidence>
<reference evidence="3" key="1">
    <citation type="submission" date="2015-11" db="EMBL/GenBank/DDBJ databases">
        <title>De novo transcriptome assembly of four potential Pierce s Disease insect vectors from Arizona vineyards.</title>
        <authorList>
            <person name="Tassone E.E."/>
        </authorList>
    </citation>
    <scope>NUCLEOTIDE SEQUENCE</scope>
</reference>
<dbReference type="InterPro" id="IPR000210">
    <property type="entry name" value="BTB/POZ_dom"/>
</dbReference>
<dbReference type="Gene3D" id="1.25.40.420">
    <property type="match status" value="1"/>
</dbReference>
<feature type="domain" description="MATH" evidence="1">
    <location>
        <begin position="282"/>
        <end position="400"/>
    </location>
</feature>
<name>A0A1B6LK00_9HEMI</name>
<dbReference type="InterPro" id="IPR011333">
    <property type="entry name" value="SKP1/BTB/POZ_sf"/>
</dbReference>